<dbReference type="STRING" id="76731.RD2015_3036"/>
<dbReference type="InterPro" id="IPR004638">
    <property type="entry name" value="EmrB-like"/>
</dbReference>
<keyword evidence="3" id="KW-1003">Cell membrane</keyword>
<dbReference type="Gene3D" id="1.20.1720.10">
    <property type="entry name" value="Multidrug resistance protein D"/>
    <property type="match status" value="1"/>
</dbReference>
<name>A0A0U3MGG9_9BURK</name>
<dbReference type="GO" id="GO:0022857">
    <property type="term" value="F:transmembrane transporter activity"/>
    <property type="evidence" value="ECO:0007669"/>
    <property type="project" value="InterPro"/>
</dbReference>
<dbReference type="CDD" id="cd17503">
    <property type="entry name" value="MFS_LmrB_MDR_like"/>
    <property type="match status" value="1"/>
</dbReference>
<comment type="subcellular location">
    <subcellularLocation>
        <location evidence="1">Cell membrane</location>
        <topology evidence="1">Multi-pass membrane protein</topology>
    </subcellularLocation>
</comment>
<dbReference type="InterPro" id="IPR036259">
    <property type="entry name" value="MFS_trans_sf"/>
</dbReference>
<gene>
    <name evidence="7" type="ORF">RD2015_3036</name>
</gene>
<dbReference type="Gene3D" id="1.20.1250.20">
    <property type="entry name" value="MFS general substrate transporter like domains"/>
    <property type="match status" value="1"/>
</dbReference>
<evidence type="ECO:0000313" key="8">
    <source>
        <dbReference type="Proteomes" id="UP000060699"/>
    </source>
</evidence>
<dbReference type="PROSITE" id="PS50850">
    <property type="entry name" value="MFS"/>
    <property type="match status" value="1"/>
</dbReference>
<dbReference type="PRINTS" id="PR01036">
    <property type="entry name" value="TCRTETB"/>
</dbReference>
<evidence type="ECO:0000256" key="5">
    <source>
        <dbReference type="ARBA" id="ARBA00022989"/>
    </source>
</evidence>
<dbReference type="EMBL" id="CP013729">
    <property type="protein sequence ID" value="ALV07497.1"/>
    <property type="molecule type" value="Genomic_DNA"/>
</dbReference>
<accession>A0A0U3MGG9</accession>
<sequence length="529" mass="56470">MQGTDLVGAAHKGDAPDPTPLPVHRILDPMPDVPSTTPSTGAKVAAGVTPLHPTTGRPVMDAAMHRYLPWVVALAFFMQTLDTTILNTALPGMARDLGENPLRMQSAVVAYLLTVAMLIPASGWLADRFGTRSVFLWAIGLFSFGSLMCAISPSLQILVLARVLQGMGGALLVPVGRLVVLRSFPKDEFLKVMTFITLPGLVGPLLGPTLGGVLTQFASWHWIFLINLPVGLVGAVACRRYMPQLKAAGRQRFDWSGYVLFSLGLMLLSLALQGFGEHVVSMAICLVMLVAGVACMMTYWLHASRSEAPLFSPALFAVPTFRIGLLGNVFARLGSGATPFLTPLFLQVGLGFSPSEAGLSMIPSVLGAMFTKTLAIRLIRWGGYRRVLIVNTLLLGVLIASFSLIPRDVGHVWLAIHLGVFGMVNSMQFTAMNTLTLGDLDERTASGGNSLLAVVMQLSMSLGVATSSAFLLLFSEGVSRTDGAAMVPAFHATYLALGVMAALAAFIFHQLRLDEGAKKETAESRMSES</sequence>
<dbReference type="GO" id="GO:0005886">
    <property type="term" value="C:plasma membrane"/>
    <property type="evidence" value="ECO:0007669"/>
    <property type="project" value="UniProtKB-SubCell"/>
</dbReference>
<keyword evidence="2" id="KW-0813">Transport</keyword>
<dbReference type="PATRIC" id="fig|76731.3.peg.3109"/>
<dbReference type="Proteomes" id="UP000060699">
    <property type="component" value="Chromosome"/>
</dbReference>
<reference evidence="7 8" key="1">
    <citation type="submission" date="2015-12" db="EMBL/GenBank/DDBJ databases">
        <title>Complete genome of Roseateles depolymerans KCTC 42856.</title>
        <authorList>
            <person name="Kim K.M."/>
        </authorList>
    </citation>
    <scope>NUCLEOTIDE SEQUENCE [LARGE SCALE GENOMIC DNA]</scope>
    <source>
        <strain evidence="7 8">KCTC 42856</strain>
    </source>
</reference>
<keyword evidence="6" id="KW-0472">Membrane</keyword>
<dbReference type="SUPFAM" id="SSF103473">
    <property type="entry name" value="MFS general substrate transporter"/>
    <property type="match status" value="1"/>
</dbReference>
<proteinExistence type="predicted"/>
<keyword evidence="4" id="KW-0812">Transmembrane</keyword>
<evidence type="ECO:0000256" key="1">
    <source>
        <dbReference type="ARBA" id="ARBA00004651"/>
    </source>
</evidence>
<dbReference type="InterPro" id="IPR020846">
    <property type="entry name" value="MFS_dom"/>
</dbReference>
<evidence type="ECO:0000256" key="3">
    <source>
        <dbReference type="ARBA" id="ARBA00022475"/>
    </source>
</evidence>
<organism evidence="7 8">
    <name type="scientific">Roseateles depolymerans</name>
    <dbReference type="NCBI Taxonomy" id="76731"/>
    <lineage>
        <taxon>Bacteria</taxon>
        <taxon>Pseudomonadati</taxon>
        <taxon>Pseudomonadota</taxon>
        <taxon>Betaproteobacteria</taxon>
        <taxon>Burkholderiales</taxon>
        <taxon>Sphaerotilaceae</taxon>
        <taxon>Roseateles</taxon>
    </lineage>
</organism>
<protein>
    <submittedName>
        <fullName evidence="7">EmrB/QacA family drug resistance transporter</fullName>
    </submittedName>
</protein>
<evidence type="ECO:0000256" key="4">
    <source>
        <dbReference type="ARBA" id="ARBA00022692"/>
    </source>
</evidence>
<evidence type="ECO:0000256" key="6">
    <source>
        <dbReference type="ARBA" id="ARBA00023136"/>
    </source>
</evidence>
<evidence type="ECO:0000313" key="7">
    <source>
        <dbReference type="EMBL" id="ALV07497.1"/>
    </source>
</evidence>
<dbReference type="AlphaFoldDB" id="A0A0U3MGG9"/>
<dbReference type="NCBIfam" id="TIGR00711">
    <property type="entry name" value="efflux_EmrB"/>
    <property type="match status" value="1"/>
</dbReference>
<dbReference type="InterPro" id="IPR011701">
    <property type="entry name" value="MFS"/>
</dbReference>
<keyword evidence="8" id="KW-1185">Reference proteome</keyword>
<dbReference type="NCBIfam" id="NF007799">
    <property type="entry name" value="PRK10504.1"/>
    <property type="match status" value="1"/>
</dbReference>
<dbReference type="PANTHER" id="PTHR42718:SF46">
    <property type="entry name" value="BLR6921 PROTEIN"/>
    <property type="match status" value="1"/>
</dbReference>
<dbReference type="Pfam" id="PF07690">
    <property type="entry name" value="MFS_1"/>
    <property type="match status" value="1"/>
</dbReference>
<evidence type="ECO:0000256" key="2">
    <source>
        <dbReference type="ARBA" id="ARBA00022448"/>
    </source>
</evidence>
<keyword evidence="5" id="KW-1133">Transmembrane helix</keyword>
<dbReference type="KEGG" id="rdp:RD2015_3036"/>
<dbReference type="PANTHER" id="PTHR42718">
    <property type="entry name" value="MAJOR FACILITATOR SUPERFAMILY MULTIDRUG TRANSPORTER MFSC"/>
    <property type="match status" value="1"/>
</dbReference>